<feature type="region of interest" description="Disordered" evidence="3">
    <location>
        <begin position="1"/>
        <end position="34"/>
    </location>
</feature>
<proteinExistence type="predicted"/>
<organism evidence="5 6">
    <name type="scientific">Dietzia kunjamensis subsp. schimae</name>
    <dbReference type="NCBI Taxonomy" id="498198"/>
    <lineage>
        <taxon>Bacteria</taxon>
        <taxon>Bacillati</taxon>
        <taxon>Actinomycetota</taxon>
        <taxon>Actinomycetes</taxon>
        <taxon>Mycobacteriales</taxon>
        <taxon>Dietziaceae</taxon>
        <taxon>Dietzia</taxon>
    </lineage>
</organism>
<dbReference type="InterPro" id="IPR028098">
    <property type="entry name" value="Glyco_trans_4-like_N"/>
</dbReference>
<keyword evidence="6" id="KW-1185">Reference proteome</keyword>
<keyword evidence="2" id="KW-0808">Transferase</keyword>
<dbReference type="EMBL" id="FXTG01000004">
    <property type="protein sequence ID" value="SMO71677.1"/>
    <property type="molecule type" value="Genomic_DNA"/>
</dbReference>
<dbReference type="SUPFAM" id="SSF53756">
    <property type="entry name" value="UDP-Glycosyltransferase/glycogen phosphorylase"/>
    <property type="match status" value="1"/>
</dbReference>
<gene>
    <name evidence="5" type="ORF">SAMN06265174_104141</name>
</gene>
<evidence type="ECO:0000256" key="3">
    <source>
        <dbReference type="SAM" id="MobiDB-lite"/>
    </source>
</evidence>
<dbReference type="Pfam" id="PF13439">
    <property type="entry name" value="Glyco_transf_4"/>
    <property type="match status" value="1"/>
</dbReference>
<evidence type="ECO:0000259" key="4">
    <source>
        <dbReference type="Pfam" id="PF13439"/>
    </source>
</evidence>
<keyword evidence="1" id="KW-0328">Glycosyltransferase</keyword>
<protein>
    <submittedName>
        <fullName evidence="5">Glycosyltransferase Family 4</fullName>
    </submittedName>
</protein>
<evidence type="ECO:0000256" key="2">
    <source>
        <dbReference type="ARBA" id="ARBA00022679"/>
    </source>
</evidence>
<feature type="domain" description="Glycosyltransferase subfamily 4-like N-terminal" evidence="4">
    <location>
        <begin position="62"/>
        <end position="175"/>
    </location>
</feature>
<dbReference type="Proteomes" id="UP000315460">
    <property type="component" value="Unassembled WGS sequence"/>
</dbReference>
<evidence type="ECO:0000313" key="5">
    <source>
        <dbReference type="EMBL" id="SMO71677.1"/>
    </source>
</evidence>
<name>A0ABY1N1V0_9ACTN</name>
<feature type="compositionally biased region" description="Gly residues" evidence="3">
    <location>
        <begin position="10"/>
        <end position="25"/>
    </location>
</feature>
<accession>A0ABY1N1V0</accession>
<evidence type="ECO:0000256" key="1">
    <source>
        <dbReference type="ARBA" id="ARBA00022676"/>
    </source>
</evidence>
<dbReference type="Gene3D" id="3.40.50.2000">
    <property type="entry name" value="Glycogen Phosphorylase B"/>
    <property type="match status" value="1"/>
</dbReference>
<reference evidence="5 6" key="1">
    <citation type="submission" date="2017-05" db="EMBL/GenBank/DDBJ databases">
        <authorList>
            <person name="Varghese N."/>
            <person name="Submissions S."/>
        </authorList>
    </citation>
    <scope>NUCLEOTIDE SEQUENCE [LARGE SCALE GENOMIC DNA]</scope>
    <source>
        <strain evidence="5 6">DSM 45139</strain>
    </source>
</reference>
<sequence length="397" mass="41821">MLTGPSVCRGPGGGNRRAWHGGGVNTGSSPTPPPVRVRSVPAGHDYVRHAISPAAGVTVLADHVLDPAEPARWWPHPALEAADRPEVLDGADLVHVHFGYEHRSPGQIAEFVAALRSRGLPLVVTVHDLTNPHEPDPSAHLERTGHLVRGAAAVITLTRGAAAEIRERWGVDAQVLPHPRLMAAEVTEPYRLARLDRSGGGRTVGVVLGSLRAGVAGEELLPPLVTALPEGARLTVMVRADALAAARDPEHPRHAAATELDRLTAHPDVEVRAHNHLADDELCAALAGFDALVLPHRHGTHSGWLELCRDLGLPPVIPRIGYLAEQWDPGVLGSGSAGSGTAVYDPAHPTADDLRRALMAALNAPPVPARAPASEDAAVAAAHARIYRHVLSAAAER</sequence>
<evidence type="ECO:0000313" key="6">
    <source>
        <dbReference type="Proteomes" id="UP000315460"/>
    </source>
</evidence>
<comment type="caution">
    <text evidence="5">The sequence shown here is derived from an EMBL/GenBank/DDBJ whole genome shotgun (WGS) entry which is preliminary data.</text>
</comment>